<dbReference type="RefSeq" id="WP_183582264.1">
    <property type="nucleotide sequence ID" value="NZ_JACHXJ010000002.1"/>
</dbReference>
<dbReference type="FunFam" id="3.40.109.10:FF:000001">
    <property type="entry name" value="Nitroreductase family"/>
    <property type="match status" value="1"/>
</dbReference>
<evidence type="ECO:0000313" key="5">
    <source>
        <dbReference type="EMBL" id="MBB3128035.1"/>
    </source>
</evidence>
<feature type="domain" description="Nitroreductase" evidence="4">
    <location>
        <begin position="9"/>
        <end position="179"/>
    </location>
</feature>
<dbReference type="InterPro" id="IPR029479">
    <property type="entry name" value="Nitroreductase"/>
</dbReference>
<comment type="subcellular location">
    <subcellularLocation>
        <location evidence="1">Cytoplasm</location>
    </subcellularLocation>
</comment>
<sequence>MSKDFIEALKRRRSIYTISKQNVTTDERIQEIVEDAVKHAPSSFNSQTSRVVVLLGSNHDRLWDITEDILREIVNNPEAFKSTEQKIGSFRSGYGTVLFYEDMDVVRKFQDQFAAYSENFPIWSNQTSGMVQLIVWTALELEGFGASLQHYNPLIDERVRGEWNLPESWKLIAQMPFGKPTAPAGDKEFQPIAERVKVVR</sequence>
<dbReference type="InterPro" id="IPR033877">
    <property type="entry name" value="Frm2/Hbn1"/>
</dbReference>
<dbReference type="InterPro" id="IPR000415">
    <property type="entry name" value="Nitroreductase-like"/>
</dbReference>
<keyword evidence="3" id="KW-0560">Oxidoreductase</keyword>
<evidence type="ECO:0000259" key="4">
    <source>
        <dbReference type="Pfam" id="PF00881"/>
    </source>
</evidence>
<evidence type="ECO:0000256" key="1">
    <source>
        <dbReference type="ARBA" id="ARBA00004496"/>
    </source>
</evidence>
<dbReference type="EMBL" id="JACHXJ010000002">
    <property type="protein sequence ID" value="MBB3128035.1"/>
    <property type="molecule type" value="Genomic_DNA"/>
</dbReference>
<evidence type="ECO:0000256" key="3">
    <source>
        <dbReference type="ARBA" id="ARBA00023002"/>
    </source>
</evidence>
<keyword evidence="2" id="KW-0963">Cytoplasm</keyword>
<gene>
    <name evidence="5" type="ORF">FHS19_002689</name>
</gene>
<proteinExistence type="predicted"/>
<dbReference type="Proteomes" id="UP000517523">
    <property type="component" value="Unassembled WGS sequence"/>
</dbReference>
<dbReference type="GO" id="GO:0016491">
    <property type="term" value="F:oxidoreductase activity"/>
    <property type="evidence" value="ECO:0007669"/>
    <property type="project" value="UniProtKB-KW"/>
</dbReference>
<reference evidence="5 6" key="1">
    <citation type="submission" date="2020-08" db="EMBL/GenBank/DDBJ databases">
        <title>Genomic Encyclopedia of Type Strains, Phase III (KMG-III): the genomes of soil and plant-associated and newly described type strains.</title>
        <authorList>
            <person name="Whitman W."/>
        </authorList>
    </citation>
    <scope>NUCLEOTIDE SEQUENCE [LARGE SCALE GENOMIC DNA]</scope>
    <source>
        <strain evidence="5 6">CECT 5831</strain>
    </source>
</reference>
<dbReference type="CDD" id="cd02140">
    <property type="entry name" value="Frm2-like"/>
    <property type="match status" value="1"/>
</dbReference>
<evidence type="ECO:0000256" key="2">
    <source>
        <dbReference type="ARBA" id="ARBA00022490"/>
    </source>
</evidence>
<dbReference type="Gene3D" id="3.40.109.10">
    <property type="entry name" value="NADH Oxidase"/>
    <property type="match status" value="1"/>
</dbReference>
<organism evidence="5 6">
    <name type="scientific">Paenibacillus rhizosphaerae</name>
    <dbReference type="NCBI Taxonomy" id="297318"/>
    <lineage>
        <taxon>Bacteria</taxon>
        <taxon>Bacillati</taxon>
        <taxon>Bacillota</taxon>
        <taxon>Bacilli</taxon>
        <taxon>Bacillales</taxon>
        <taxon>Paenibacillaceae</taxon>
        <taxon>Paenibacillus</taxon>
    </lineage>
</organism>
<accession>A0A839TMN0</accession>
<dbReference type="GO" id="GO:0034599">
    <property type="term" value="P:cellular response to oxidative stress"/>
    <property type="evidence" value="ECO:0007669"/>
    <property type="project" value="InterPro"/>
</dbReference>
<dbReference type="GO" id="GO:0005737">
    <property type="term" value="C:cytoplasm"/>
    <property type="evidence" value="ECO:0007669"/>
    <property type="project" value="UniProtKB-SubCell"/>
</dbReference>
<dbReference type="Pfam" id="PF00881">
    <property type="entry name" value="Nitroreductase"/>
    <property type="match status" value="1"/>
</dbReference>
<comment type="caution">
    <text evidence="5">The sequence shown here is derived from an EMBL/GenBank/DDBJ whole genome shotgun (WGS) entry which is preliminary data.</text>
</comment>
<dbReference type="SUPFAM" id="SSF55469">
    <property type="entry name" value="FMN-dependent nitroreductase-like"/>
    <property type="match status" value="1"/>
</dbReference>
<evidence type="ECO:0000313" key="6">
    <source>
        <dbReference type="Proteomes" id="UP000517523"/>
    </source>
</evidence>
<dbReference type="AlphaFoldDB" id="A0A839TMN0"/>
<dbReference type="PANTHER" id="PTHR43035:SF1">
    <property type="entry name" value="FATTY ACID REPRESSION MUTANT PROTEIN 2-RELATED"/>
    <property type="match status" value="1"/>
</dbReference>
<protein>
    <recommendedName>
        <fullName evidence="4">Nitroreductase domain-containing protein</fullName>
    </recommendedName>
</protein>
<dbReference type="PANTHER" id="PTHR43035">
    <property type="entry name" value="FATTY ACID REPRESSION MUTANT PROTEIN 2-RELATED"/>
    <property type="match status" value="1"/>
</dbReference>
<name>A0A839TMN0_9BACL</name>